<dbReference type="PANTHER" id="PTHR32258">
    <property type="entry name" value="PROTEIN NETWORKED 4A"/>
    <property type="match status" value="1"/>
</dbReference>
<protein>
    <recommendedName>
        <fullName evidence="4">NAB domain-containing protein</fullName>
    </recommendedName>
</protein>
<evidence type="ECO:0000256" key="1">
    <source>
        <dbReference type="ARBA" id="ARBA00023054"/>
    </source>
</evidence>
<dbReference type="EMBL" id="PDCK01000039">
    <property type="protein sequence ID" value="PRQ59659.1"/>
    <property type="molecule type" value="Genomic_DNA"/>
</dbReference>
<evidence type="ECO:0000259" key="4">
    <source>
        <dbReference type="PROSITE" id="PS51774"/>
    </source>
</evidence>
<organism evidence="5 6">
    <name type="scientific">Rosa chinensis</name>
    <name type="common">China rose</name>
    <dbReference type="NCBI Taxonomy" id="74649"/>
    <lineage>
        <taxon>Eukaryota</taxon>
        <taxon>Viridiplantae</taxon>
        <taxon>Streptophyta</taxon>
        <taxon>Embryophyta</taxon>
        <taxon>Tracheophyta</taxon>
        <taxon>Spermatophyta</taxon>
        <taxon>Magnoliopsida</taxon>
        <taxon>eudicotyledons</taxon>
        <taxon>Gunneridae</taxon>
        <taxon>Pentapetalae</taxon>
        <taxon>rosids</taxon>
        <taxon>fabids</taxon>
        <taxon>Rosales</taxon>
        <taxon>Rosaceae</taxon>
        <taxon>Rosoideae</taxon>
        <taxon>Rosoideae incertae sedis</taxon>
        <taxon>Rosa</taxon>
    </lineage>
</organism>
<evidence type="ECO:0000313" key="6">
    <source>
        <dbReference type="Proteomes" id="UP000238479"/>
    </source>
</evidence>
<dbReference type="Gene3D" id="1.20.5.4090">
    <property type="match status" value="1"/>
</dbReference>
<keyword evidence="1 3" id="KW-0175">Coiled coil</keyword>
<feature type="coiled-coil region" evidence="3">
    <location>
        <begin position="100"/>
        <end position="219"/>
    </location>
</feature>
<evidence type="ECO:0000313" key="5">
    <source>
        <dbReference type="EMBL" id="PRQ59659.1"/>
    </source>
</evidence>
<dbReference type="Proteomes" id="UP000238479">
    <property type="component" value="Chromosome 1"/>
</dbReference>
<comment type="similarity">
    <text evidence="2">Belongs to the NET family.</text>
</comment>
<dbReference type="Pfam" id="PF07765">
    <property type="entry name" value="KIP1"/>
    <property type="match status" value="1"/>
</dbReference>
<dbReference type="InterPro" id="IPR051861">
    <property type="entry name" value="NET_actin-binding_domain"/>
</dbReference>
<comment type="caution">
    <text evidence="5">The sequence shown here is derived from an EMBL/GenBank/DDBJ whole genome shotgun (WGS) entry which is preliminary data.</text>
</comment>
<accession>A0A2P6SLW8</accession>
<dbReference type="Gramene" id="PRQ59659">
    <property type="protein sequence ID" value="PRQ59659"/>
    <property type="gene ID" value="RchiOBHm_Chr1g0372621"/>
</dbReference>
<dbReference type="Gene3D" id="1.10.287.1490">
    <property type="match status" value="1"/>
</dbReference>
<feature type="domain" description="NAB" evidence="4">
    <location>
        <begin position="10"/>
        <end position="87"/>
    </location>
</feature>
<proteinExistence type="inferred from homology"/>
<dbReference type="GO" id="GO:0005774">
    <property type="term" value="C:vacuolar membrane"/>
    <property type="evidence" value="ECO:0007669"/>
    <property type="project" value="TreeGrafter"/>
</dbReference>
<dbReference type="OMA" id="QHEHERV"/>
<sequence length="460" mass="53534">MGTSDLKKSDSCEQDNNVSQDGSVWLVENLEEMDQRIKQMLKLIKEDGDSLPRNVAEDSYKKPELIEEFQRLYRSLAGCYGHLAKEAHMQTPDGKGWERIMELEEELSSMKEKLQTREADLEQEKLRVSDLQKQIAELESRASETDNDIGRLVRELEVITARLKGSDEENARLKQEVTEKVSEGVKEMQGHLAVAEEDIAMLEAQLDSERKHVLELQERIVKYDADLVGRDLELMELKSALHDAQDQFSVERADMQFHISGLSENQTILETRLEEWEWKNRNLEIEIRQHQTDKMELEKMRVAQEMVLQGEISWLKVELAERGKHVEAVNKDFDKFKLKYDMLMAEKDELNAKVHTLMANVSCRDDQIREMEGHLRRLHTDHEDLIAGSESARKLVDELKLRVEELQEEVNRQRVVISDGAEEKREAIRQLCFSLEHYRSGYKELHQAFKGHKWRAVAAA</sequence>
<feature type="coiled-coil region" evidence="3">
    <location>
        <begin position="333"/>
        <end position="360"/>
    </location>
</feature>
<evidence type="ECO:0000256" key="2">
    <source>
        <dbReference type="ARBA" id="ARBA00038006"/>
    </source>
</evidence>
<reference evidence="5 6" key="1">
    <citation type="journal article" date="2018" name="Nat. Genet.">
        <title>The Rosa genome provides new insights in the design of modern roses.</title>
        <authorList>
            <person name="Bendahmane M."/>
        </authorList>
    </citation>
    <scope>NUCLEOTIDE SEQUENCE [LARGE SCALE GENOMIC DNA]</scope>
    <source>
        <strain evidence="6">cv. Old Blush</strain>
    </source>
</reference>
<name>A0A2P6SLW8_ROSCH</name>
<feature type="coiled-coil region" evidence="3">
    <location>
        <begin position="389"/>
        <end position="416"/>
    </location>
</feature>
<dbReference type="STRING" id="74649.A0A2P6SLW8"/>
<evidence type="ECO:0000256" key="3">
    <source>
        <dbReference type="SAM" id="Coils"/>
    </source>
</evidence>
<gene>
    <name evidence="5" type="ORF">RchiOBHm_Chr1g0372621</name>
</gene>
<dbReference type="AlphaFoldDB" id="A0A2P6SLW8"/>
<dbReference type="PANTHER" id="PTHR32258:SF14">
    <property type="entry name" value="GB|AAF19561.1"/>
    <property type="match status" value="1"/>
</dbReference>
<feature type="coiled-coil region" evidence="3">
    <location>
        <begin position="266"/>
        <end position="300"/>
    </location>
</feature>
<dbReference type="PROSITE" id="PS51774">
    <property type="entry name" value="NAB"/>
    <property type="match status" value="1"/>
</dbReference>
<keyword evidence="6" id="KW-1185">Reference proteome</keyword>
<dbReference type="InterPro" id="IPR011684">
    <property type="entry name" value="NAB"/>
</dbReference>
<dbReference type="GO" id="GO:0003779">
    <property type="term" value="F:actin binding"/>
    <property type="evidence" value="ECO:0007669"/>
    <property type="project" value="InterPro"/>
</dbReference>